<dbReference type="Proteomes" id="UP001476247">
    <property type="component" value="Unassembled WGS sequence"/>
</dbReference>
<organism evidence="2 3">
    <name type="scientific">Helicostylum pulchrum</name>
    <dbReference type="NCBI Taxonomy" id="562976"/>
    <lineage>
        <taxon>Eukaryota</taxon>
        <taxon>Fungi</taxon>
        <taxon>Fungi incertae sedis</taxon>
        <taxon>Mucoromycota</taxon>
        <taxon>Mucoromycotina</taxon>
        <taxon>Mucoromycetes</taxon>
        <taxon>Mucorales</taxon>
        <taxon>Mucorineae</taxon>
        <taxon>Mucoraceae</taxon>
        <taxon>Helicostylum</taxon>
    </lineage>
</organism>
<accession>A0ABP9XMC8</accession>
<dbReference type="EMBL" id="BAABUJ010000005">
    <property type="protein sequence ID" value="GAA5795520.1"/>
    <property type="molecule type" value="Genomic_DNA"/>
</dbReference>
<reference evidence="2 3" key="1">
    <citation type="submission" date="2024-04" db="EMBL/GenBank/DDBJ databases">
        <title>genome sequences of Mucor flavus KT1a and Helicostylum pulchrum KT1b strains isolation_sourced from the surface of a dry-aged beef.</title>
        <authorList>
            <person name="Toyotome T."/>
            <person name="Hosono M."/>
            <person name="Torimaru M."/>
            <person name="Fukuda K."/>
            <person name="Mikami N."/>
        </authorList>
    </citation>
    <scope>NUCLEOTIDE SEQUENCE [LARGE SCALE GENOMIC DNA]</scope>
    <source>
        <strain evidence="2 3">KT1b</strain>
    </source>
</reference>
<gene>
    <name evidence="2" type="ORF">HPULCUR_000878</name>
</gene>
<evidence type="ECO:0000256" key="1">
    <source>
        <dbReference type="SAM" id="Phobius"/>
    </source>
</evidence>
<sequence>MEQQVMSAALPMLIIGLGWTGQFLAELMIALQINYAATTRDGRNNTIAWSLPGNCSQTIDVSNLPFARTVLVTFPVMQGECMTALIEAYRLQHKQASQWILLSSTRPFVGNPANRHTPLDRSKDTGRMAAEDIVIQRGGTVLHLSGLWGGERQPKNWVPRFPTTEAIHNKLLNRQLHLIHGKDVARAILAVHDQFKRGERWVITDNTCYDWIRLFLKWGSKEQIEIARDLAQNDKECHQALGEGTLEDIIRCGGVKPRLDSTEFWETFQLQPTEYLKIE</sequence>
<dbReference type="PANTHER" id="PTHR40129:SF2">
    <property type="entry name" value="KETOPANTOATE REDUCTASE N-TERMINAL DOMAIN-CONTAINING PROTEIN"/>
    <property type="match status" value="1"/>
</dbReference>
<evidence type="ECO:0000313" key="2">
    <source>
        <dbReference type="EMBL" id="GAA5795520.1"/>
    </source>
</evidence>
<keyword evidence="1" id="KW-0472">Membrane</keyword>
<feature type="transmembrane region" description="Helical" evidence="1">
    <location>
        <begin position="12"/>
        <end position="35"/>
    </location>
</feature>
<name>A0ABP9XMC8_9FUNG</name>
<comment type="caution">
    <text evidence="2">The sequence shown here is derived from an EMBL/GenBank/DDBJ whole genome shotgun (WGS) entry which is preliminary data.</text>
</comment>
<keyword evidence="1" id="KW-1133">Transmembrane helix</keyword>
<proteinExistence type="predicted"/>
<protein>
    <submittedName>
        <fullName evidence="2">Uncharacterized protein</fullName>
    </submittedName>
</protein>
<keyword evidence="1" id="KW-0812">Transmembrane</keyword>
<evidence type="ECO:0000313" key="3">
    <source>
        <dbReference type="Proteomes" id="UP001476247"/>
    </source>
</evidence>
<keyword evidence="3" id="KW-1185">Reference proteome</keyword>
<dbReference type="PANTHER" id="PTHR40129">
    <property type="entry name" value="KETOPANTOATE REDUCTASE N-TERMINAL DOMAIN-CONTAINING PROTEIN"/>
    <property type="match status" value="1"/>
</dbReference>
<dbReference type="Gene3D" id="3.40.50.720">
    <property type="entry name" value="NAD(P)-binding Rossmann-like Domain"/>
    <property type="match status" value="1"/>
</dbReference>